<dbReference type="Proteomes" id="UP001632339">
    <property type="component" value="Unassembled WGS sequence"/>
</dbReference>
<proteinExistence type="predicted"/>
<name>A0ABW9JU17_9GAMM</name>
<organism evidence="1 2">
    <name type="scientific">Acinetobacter albensis</name>
    <dbReference type="NCBI Taxonomy" id="1673609"/>
    <lineage>
        <taxon>Bacteria</taxon>
        <taxon>Pseudomonadati</taxon>
        <taxon>Pseudomonadota</taxon>
        <taxon>Gammaproteobacteria</taxon>
        <taxon>Moraxellales</taxon>
        <taxon>Moraxellaceae</taxon>
        <taxon>Acinetobacter</taxon>
    </lineage>
</organism>
<keyword evidence="2" id="KW-1185">Reference proteome</keyword>
<comment type="caution">
    <text evidence="1">The sequence shown here is derived from an EMBL/GenBank/DDBJ whole genome shotgun (WGS) entry which is preliminary data.</text>
</comment>
<evidence type="ECO:0000313" key="1">
    <source>
        <dbReference type="EMBL" id="MFN0297970.1"/>
    </source>
</evidence>
<dbReference type="RefSeq" id="WP_228137554.1">
    <property type="nucleotide sequence ID" value="NZ_JBJXCW010000010.1"/>
</dbReference>
<accession>A0ABW9JU17</accession>
<sequence>MVALNVGQDFKQRWLNVPDAVRQTFIDDLYRVCNVLKPETNTQKWLEKDELAQKQSFEKMETAYAERKAQLIEDARLRRQHALEQSLANKRAAQKAFAESLQHDEVRQFIEQTQTLNFIRQNLERETQTYTARYHKNPEGSALNFAKGILSIQDNQILSELESVRLRLELEAETLIEQAVTVFRAKLHQASQEEIQYILEHSDFSAEKPKPLV</sequence>
<evidence type="ECO:0000313" key="2">
    <source>
        <dbReference type="Proteomes" id="UP001632339"/>
    </source>
</evidence>
<gene>
    <name evidence="1" type="ORF">ACKVE0_10605</name>
</gene>
<dbReference type="EMBL" id="JBJXCW010000010">
    <property type="protein sequence ID" value="MFN0297970.1"/>
    <property type="molecule type" value="Genomic_DNA"/>
</dbReference>
<reference evidence="1 2" key="1">
    <citation type="submission" date="2024-12" db="EMBL/GenBank/DDBJ databases">
        <title>C001-4G Acinetobacter sp. assembled genome.</title>
        <authorList>
            <person name="D'Arcy K."/>
            <person name="Kingdon A.D.H."/>
            <person name="Breen A."/>
            <person name="Mckeown C."/>
            <person name="Allman E."/>
            <person name="Sharma P."/>
            <person name="Mcleman A."/>
            <person name="Roberts A.P."/>
        </authorList>
    </citation>
    <scope>NUCLEOTIDE SEQUENCE [LARGE SCALE GENOMIC DNA]</scope>
    <source>
        <strain evidence="1 2">C1-4G</strain>
    </source>
</reference>
<protein>
    <submittedName>
        <fullName evidence="1">Uncharacterized protein</fullName>
    </submittedName>
</protein>